<gene>
    <name evidence="1" type="ORF">JOB18_043971</name>
</gene>
<reference evidence="1 2" key="1">
    <citation type="journal article" date="2021" name="Sci. Rep.">
        <title>Chromosome anchoring in Senegalese sole (Solea senegalensis) reveals sex-associated markers and genome rearrangements in flatfish.</title>
        <authorList>
            <person name="Guerrero-Cozar I."/>
            <person name="Gomez-Garrido J."/>
            <person name="Berbel C."/>
            <person name="Martinez-Blanch J.F."/>
            <person name="Alioto T."/>
            <person name="Claros M.G."/>
            <person name="Gagnaire P.A."/>
            <person name="Manchado M."/>
        </authorList>
    </citation>
    <scope>NUCLEOTIDE SEQUENCE [LARGE SCALE GENOMIC DNA]</scope>
    <source>
        <strain evidence="1">Sse05_10M</strain>
    </source>
</reference>
<organism evidence="1 2">
    <name type="scientific">Solea senegalensis</name>
    <name type="common">Senegalese sole</name>
    <dbReference type="NCBI Taxonomy" id="28829"/>
    <lineage>
        <taxon>Eukaryota</taxon>
        <taxon>Metazoa</taxon>
        <taxon>Chordata</taxon>
        <taxon>Craniata</taxon>
        <taxon>Vertebrata</taxon>
        <taxon>Euteleostomi</taxon>
        <taxon>Actinopterygii</taxon>
        <taxon>Neopterygii</taxon>
        <taxon>Teleostei</taxon>
        <taxon>Neoteleostei</taxon>
        <taxon>Acanthomorphata</taxon>
        <taxon>Carangaria</taxon>
        <taxon>Pleuronectiformes</taxon>
        <taxon>Pleuronectoidei</taxon>
        <taxon>Soleidae</taxon>
        <taxon>Solea</taxon>
    </lineage>
</organism>
<evidence type="ECO:0000313" key="1">
    <source>
        <dbReference type="EMBL" id="KAG7470290.1"/>
    </source>
</evidence>
<accession>A0AAV6PKN7</accession>
<dbReference type="Proteomes" id="UP000693946">
    <property type="component" value="Unassembled WGS sequence"/>
</dbReference>
<protein>
    <submittedName>
        <fullName evidence="1">Uncharacterized protein</fullName>
    </submittedName>
</protein>
<name>A0AAV6PKN7_SOLSE</name>
<dbReference type="AlphaFoldDB" id="A0AAV6PKN7"/>
<evidence type="ECO:0000313" key="2">
    <source>
        <dbReference type="Proteomes" id="UP000693946"/>
    </source>
</evidence>
<proteinExistence type="predicted"/>
<comment type="caution">
    <text evidence="1">The sequence shown here is derived from an EMBL/GenBank/DDBJ whole genome shotgun (WGS) entry which is preliminary data.</text>
</comment>
<sequence>MHFIFEVSVGLDFASVLLNSAEQLVLCGKTVNSFAHAPSYKDTPCQRMMEVVDVNVSHLLYNCNLIVLVLLEENIEIQKH</sequence>
<dbReference type="EMBL" id="JAGKHQ010000288">
    <property type="protein sequence ID" value="KAG7470290.1"/>
    <property type="molecule type" value="Genomic_DNA"/>
</dbReference>
<keyword evidence="2" id="KW-1185">Reference proteome</keyword>